<reference evidence="10 11" key="1">
    <citation type="journal article" date="2018" name="BMC Genomics">
        <title>Genomic evidence for intraspecific hybridization in a clonal and extremely halotolerant yeast.</title>
        <authorList>
            <person name="Gostincar C."/>
            <person name="Stajich J.E."/>
            <person name="Zupancic J."/>
            <person name="Zalar P."/>
            <person name="Gunde-Cimerman N."/>
        </authorList>
    </citation>
    <scope>NUCLEOTIDE SEQUENCE [LARGE SCALE GENOMIC DNA]</scope>
    <source>
        <strain evidence="10 11">EXF-6654</strain>
    </source>
</reference>
<feature type="domain" description="Protein kinase" evidence="9">
    <location>
        <begin position="40"/>
        <end position="410"/>
    </location>
</feature>
<evidence type="ECO:0000256" key="2">
    <source>
        <dbReference type="ARBA" id="ARBA00022527"/>
    </source>
</evidence>
<dbReference type="Pfam" id="PF00069">
    <property type="entry name" value="Pkinase"/>
    <property type="match status" value="1"/>
</dbReference>
<evidence type="ECO:0000256" key="1">
    <source>
        <dbReference type="ARBA" id="ARBA00012513"/>
    </source>
</evidence>
<dbReference type="SMART" id="SM00220">
    <property type="entry name" value="S_TKc"/>
    <property type="match status" value="1"/>
</dbReference>
<accession>A0A3M6Z194</accession>
<dbReference type="SUPFAM" id="SSF56112">
    <property type="entry name" value="Protein kinase-like (PK-like)"/>
    <property type="match status" value="1"/>
</dbReference>
<dbReference type="GO" id="GO:0005524">
    <property type="term" value="F:ATP binding"/>
    <property type="evidence" value="ECO:0007669"/>
    <property type="project" value="UniProtKB-KW"/>
</dbReference>
<dbReference type="Gene3D" id="3.30.200.20">
    <property type="entry name" value="Phosphorylase Kinase, domain 1"/>
    <property type="match status" value="1"/>
</dbReference>
<dbReference type="InterPro" id="IPR000719">
    <property type="entry name" value="Prot_kinase_dom"/>
</dbReference>
<evidence type="ECO:0000256" key="6">
    <source>
        <dbReference type="ARBA" id="ARBA00022840"/>
    </source>
</evidence>
<evidence type="ECO:0000259" key="9">
    <source>
        <dbReference type="PROSITE" id="PS50011"/>
    </source>
</evidence>
<organism evidence="10 11">
    <name type="scientific">Hortaea werneckii</name>
    <name type="common">Black yeast</name>
    <name type="synonym">Cladosporium werneckii</name>
    <dbReference type="NCBI Taxonomy" id="91943"/>
    <lineage>
        <taxon>Eukaryota</taxon>
        <taxon>Fungi</taxon>
        <taxon>Dikarya</taxon>
        <taxon>Ascomycota</taxon>
        <taxon>Pezizomycotina</taxon>
        <taxon>Dothideomycetes</taxon>
        <taxon>Dothideomycetidae</taxon>
        <taxon>Mycosphaerellales</taxon>
        <taxon>Teratosphaeriaceae</taxon>
        <taxon>Hortaea</taxon>
    </lineage>
</organism>
<keyword evidence="2" id="KW-0723">Serine/threonine-protein kinase</keyword>
<comment type="catalytic activity">
    <reaction evidence="7">
        <text>L-threonyl-[protein] + ATP = O-phospho-L-threonyl-[protein] + ADP + H(+)</text>
        <dbReference type="Rhea" id="RHEA:46608"/>
        <dbReference type="Rhea" id="RHEA-COMP:11060"/>
        <dbReference type="Rhea" id="RHEA-COMP:11605"/>
        <dbReference type="ChEBI" id="CHEBI:15378"/>
        <dbReference type="ChEBI" id="CHEBI:30013"/>
        <dbReference type="ChEBI" id="CHEBI:30616"/>
        <dbReference type="ChEBI" id="CHEBI:61977"/>
        <dbReference type="ChEBI" id="CHEBI:456216"/>
        <dbReference type="EC" id="2.7.11.1"/>
    </reaction>
</comment>
<keyword evidence="6" id="KW-0067">ATP-binding</keyword>
<dbReference type="EC" id="2.7.11.1" evidence="1"/>
<evidence type="ECO:0000256" key="8">
    <source>
        <dbReference type="ARBA" id="ARBA00048679"/>
    </source>
</evidence>
<evidence type="ECO:0000256" key="5">
    <source>
        <dbReference type="ARBA" id="ARBA00022777"/>
    </source>
</evidence>
<keyword evidence="4" id="KW-0547">Nucleotide-binding</keyword>
<comment type="caution">
    <text evidence="10">The sequence shown here is derived from an EMBL/GenBank/DDBJ whole genome shotgun (WGS) entry which is preliminary data.</text>
</comment>
<evidence type="ECO:0000256" key="4">
    <source>
        <dbReference type="ARBA" id="ARBA00022741"/>
    </source>
</evidence>
<dbReference type="EMBL" id="QWIK01000294">
    <property type="protein sequence ID" value="RMY08822.1"/>
    <property type="molecule type" value="Genomic_DNA"/>
</dbReference>
<comment type="catalytic activity">
    <reaction evidence="8">
        <text>L-seryl-[protein] + ATP = O-phospho-L-seryl-[protein] + ADP + H(+)</text>
        <dbReference type="Rhea" id="RHEA:17989"/>
        <dbReference type="Rhea" id="RHEA-COMP:9863"/>
        <dbReference type="Rhea" id="RHEA-COMP:11604"/>
        <dbReference type="ChEBI" id="CHEBI:15378"/>
        <dbReference type="ChEBI" id="CHEBI:29999"/>
        <dbReference type="ChEBI" id="CHEBI:30616"/>
        <dbReference type="ChEBI" id="CHEBI:83421"/>
        <dbReference type="ChEBI" id="CHEBI:456216"/>
        <dbReference type="EC" id="2.7.11.1"/>
    </reaction>
</comment>
<evidence type="ECO:0000313" key="10">
    <source>
        <dbReference type="EMBL" id="RMY08822.1"/>
    </source>
</evidence>
<dbReference type="GO" id="GO:0000245">
    <property type="term" value="P:spliceosomal complex assembly"/>
    <property type="evidence" value="ECO:0007669"/>
    <property type="project" value="TreeGrafter"/>
</dbReference>
<evidence type="ECO:0000256" key="7">
    <source>
        <dbReference type="ARBA" id="ARBA00047899"/>
    </source>
</evidence>
<dbReference type="PANTHER" id="PTHR47634:SF9">
    <property type="entry name" value="PROTEIN KINASE DOMAIN-CONTAINING PROTEIN-RELATED"/>
    <property type="match status" value="1"/>
</dbReference>
<keyword evidence="3" id="KW-0808">Transferase</keyword>
<protein>
    <recommendedName>
        <fullName evidence="1">non-specific serine/threonine protein kinase</fullName>
        <ecNumber evidence="1">2.7.11.1</ecNumber>
    </recommendedName>
</protein>
<dbReference type="Gene3D" id="1.10.510.10">
    <property type="entry name" value="Transferase(Phosphotransferase) domain 1"/>
    <property type="match status" value="1"/>
</dbReference>
<evidence type="ECO:0000256" key="3">
    <source>
        <dbReference type="ARBA" id="ARBA00022679"/>
    </source>
</evidence>
<dbReference type="GO" id="GO:0004674">
    <property type="term" value="F:protein serine/threonine kinase activity"/>
    <property type="evidence" value="ECO:0007669"/>
    <property type="project" value="UniProtKB-KW"/>
</dbReference>
<dbReference type="PROSITE" id="PS50011">
    <property type="entry name" value="PROTEIN_KINASE_DOM"/>
    <property type="match status" value="1"/>
</dbReference>
<keyword evidence="5" id="KW-0418">Kinase</keyword>
<dbReference type="Proteomes" id="UP000282582">
    <property type="component" value="Unassembled WGS sequence"/>
</dbReference>
<dbReference type="AlphaFoldDB" id="A0A3M6Z194"/>
<sequence length="410" mass="45760">MSTAHHSEFHCEIEGEALNRYKHGGYHPIHIGDTLNGGRYTIHHKLGWGGYGTSWLAYDKRSVLNDTLTLLDWSQSFGRYAAIKVSVSELSDSWEVEVHRHLAKSEFPHLGRDAIVDLFQDFTLDGPNGTHSCLVTEVLGPSVPFATERFSDNRLPGRMAWQAIRDTTKALALVHSKGIVYGGSCLGLLLFPAALTDILIDLHPGNVLFAGDKLTKQPHIDISKVIGRPVRADVHVTHYSASLPKYMIEPISFPPSSYRDGKPSFKLIDFGSSFFLGQTPPKMRCPLPFRAPEAVMKRDWGMAADIWSLGCTIFSLVVGYPPFDSMLNTEKELLSEWIASLGPLPEAWNTVDLFGDTGESSPNVHLAEYKVTPRTKARPILKRQICRNGYAKRITTTKRSHTLRKAILKR</sequence>
<gene>
    <name evidence="10" type="ORF">D0868_04582</name>
</gene>
<dbReference type="InterPro" id="IPR011009">
    <property type="entry name" value="Kinase-like_dom_sf"/>
</dbReference>
<dbReference type="GO" id="GO:0050684">
    <property type="term" value="P:regulation of mRNA processing"/>
    <property type="evidence" value="ECO:0007669"/>
    <property type="project" value="TreeGrafter"/>
</dbReference>
<evidence type="ECO:0000313" key="11">
    <source>
        <dbReference type="Proteomes" id="UP000282582"/>
    </source>
</evidence>
<name>A0A3M6Z194_HORWE</name>
<dbReference type="InterPro" id="IPR051334">
    <property type="entry name" value="SRPK"/>
</dbReference>
<proteinExistence type="predicted"/>
<dbReference type="PANTHER" id="PTHR47634">
    <property type="entry name" value="PROTEIN KINASE DOMAIN-CONTAINING PROTEIN-RELATED"/>
    <property type="match status" value="1"/>
</dbReference>